<reference evidence="1 2" key="1">
    <citation type="submission" date="2018-12" db="EMBL/GenBank/DDBJ databases">
        <title>Venturia inaequalis Genome Resource.</title>
        <authorList>
            <person name="Lichtner F.J."/>
        </authorList>
    </citation>
    <scope>NUCLEOTIDE SEQUENCE [LARGE SCALE GENOMIC DNA]</scope>
    <source>
        <strain evidence="1 2">120213</strain>
    </source>
</reference>
<evidence type="ECO:0000313" key="2">
    <source>
        <dbReference type="Proteomes" id="UP000447873"/>
    </source>
</evidence>
<proteinExistence type="predicted"/>
<gene>
    <name evidence="1" type="ORF">EG328_000200</name>
</gene>
<comment type="caution">
    <text evidence="1">The sequence shown here is derived from an EMBL/GenBank/DDBJ whole genome shotgun (WGS) entry which is preliminary data.</text>
</comment>
<evidence type="ECO:0000313" key="1">
    <source>
        <dbReference type="EMBL" id="KAE9962714.1"/>
    </source>
</evidence>
<accession>A0A8H3U3G5</accession>
<dbReference type="Proteomes" id="UP000447873">
    <property type="component" value="Unassembled WGS sequence"/>
</dbReference>
<organism evidence="1 2">
    <name type="scientific">Venturia inaequalis</name>
    <name type="common">Apple scab fungus</name>
    <dbReference type="NCBI Taxonomy" id="5025"/>
    <lineage>
        <taxon>Eukaryota</taxon>
        <taxon>Fungi</taxon>
        <taxon>Dikarya</taxon>
        <taxon>Ascomycota</taxon>
        <taxon>Pezizomycotina</taxon>
        <taxon>Dothideomycetes</taxon>
        <taxon>Pleosporomycetidae</taxon>
        <taxon>Venturiales</taxon>
        <taxon>Venturiaceae</taxon>
        <taxon>Venturia</taxon>
    </lineage>
</organism>
<dbReference type="AlphaFoldDB" id="A0A8H3U3G5"/>
<name>A0A8H3U3G5_VENIN</name>
<sequence>MDPKEFSIRIDITIAIEDLDFDPEDDLQEDLYNVDALPLEAGVVDTQIRILLDV</sequence>
<dbReference type="EMBL" id="WNWS01001000">
    <property type="protein sequence ID" value="KAE9962714.1"/>
    <property type="molecule type" value="Genomic_DNA"/>
</dbReference>
<protein>
    <submittedName>
        <fullName evidence="1">Uncharacterized protein</fullName>
    </submittedName>
</protein>